<sequence length="506" mass="57538">MKQLGLFIFLLLNTAVYGRMPVINTMQASITLVLPATPAGTPVYLSLYRNGICKEAPDTQYTAQIKRNSCTFAIQLPADYCYFSIHQQTTSKGTPVYLFADYLVQQNDSVTILLQPTAKEENDTQIGFTYYAPLQQLHKYKVTFAGPGAVKYSCRYRADQLLQQAGGSLLSVDTNGLFSRNQHADSALATVHRYLLTCKSLIPTAIYTQILTDIAAMLECERLYFYQISAASWHSYTGFFNKALSSYQIIRKKTDQYCSNNRQKTISPWYSHWQAMYYSQVYNNRYNAGTYKPPLLSRTIQQIKQQYKEQLADQIIAFYIPASSKIAQPAAIRQITQQMKNAYCLQLVNRFMQTSTGFTARDFQLADTTGNLISLHRFRGKTVFIDFWFIGCSACSKYYKEILAPTEEKYRTDSNVVFISINIDSRADWLKEINSGNYTSPWCVNLNTGENGLTHPVIKDYDVTVYPRPYLISKTGKIITSKSSDLRFKGISGLTTFIEKAKATQQ</sequence>
<dbReference type="Gene3D" id="3.40.30.10">
    <property type="entry name" value="Glutaredoxin"/>
    <property type="match status" value="1"/>
</dbReference>
<comment type="subcellular location">
    <subcellularLocation>
        <location evidence="1">Cell envelope</location>
    </subcellularLocation>
</comment>
<feature type="domain" description="Thioredoxin" evidence="5">
    <location>
        <begin position="354"/>
        <end position="506"/>
    </location>
</feature>
<reference evidence="6" key="1">
    <citation type="journal article" date="2014" name="Int. J. Syst. Evol. Microbiol.">
        <title>Complete genome sequence of Corynebacterium casei LMG S-19264T (=DSM 44701T), isolated from a smear-ripened cheese.</title>
        <authorList>
            <consortium name="US DOE Joint Genome Institute (JGI-PGF)"/>
            <person name="Walter F."/>
            <person name="Albersmeier A."/>
            <person name="Kalinowski J."/>
            <person name="Ruckert C."/>
        </authorList>
    </citation>
    <scope>NUCLEOTIDE SEQUENCE</scope>
    <source>
        <strain evidence="6">CGMCC 1.15290</strain>
    </source>
</reference>
<reference evidence="6" key="2">
    <citation type="submission" date="2020-09" db="EMBL/GenBank/DDBJ databases">
        <authorList>
            <person name="Sun Q."/>
            <person name="Zhou Y."/>
        </authorList>
    </citation>
    <scope>NUCLEOTIDE SEQUENCE</scope>
    <source>
        <strain evidence="6">CGMCC 1.15290</strain>
    </source>
</reference>
<dbReference type="EMBL" id="BMIB01000010">
    <property type="protein sequence ID" value="GGH83499.1"/>
    <property type="molecule type" value="Genomic_DNA"/>
</dbReference>
<accession>A0A917J6D1</accession>
<keyword evidence="4" id="KW-0676">Redox-active center</keyword>
<dbReference type="Proteomes" id="UP000627292">
    <property type="component" value="Unassembled WGS sequence"/>
</dbReference>
<evidence type="ECO:0000256" key="3">
    <source>
        <dbReference type="ARBA" id="ARBA00023157"/>
    </source>
</evidence>
<evidence type="ECO:0000259" key="5">
    <source>
        <dbReference type="PROSITE" id="PS51352"/>
    </source>
</evidence>
<keyword evidence="7" id="KW-1185">Reference proteome</keyword>
<name>A0A917J6D1_9BACT</name>
<evidence type="ECO:0000256" key="2">
    <source>
        <dbReference type="ARBA" id="ARBA00022748"/>
    </source>
</evidence>
<dbReference type="RefSeq" id="WP_188959443.1">
    <property type="nucleotide sequence ID" value="NZ_BMIB01000010.1"/>
</dbReference>
<comment type="caution">
    <text evidence="6">The sequence shown here is derived from an EMBL/GenBank/DDBJ whole genome shotgun (WGS) entry which is preliminary data.</text>
</comment>
<dbReference type="GO" id="GO:0017004">
    <property type="term" value="P:cytochrome complex assembly"/>
    <property type="evidence" value="ECO:0007669"/>
    <property type="project" value="UniProtKB-KW"/>
</dbReference>
<dbReference type="SUPFAM" id="SSF52833">
    <property type="entry name" value="Thioredoxin-like"/>
    <property type="match status" value="1"/>
</dbReference>
<dbReference type="InterPro" id="IPR036249">
    <property type="entry name" value="Thioredoxin-like_sf"/>
</dbReference>
<dbReference type="Pfam" id="PF08534">
    <property type="entry name" value="Redoxin"/>
    <property type="match status" value="1"/>
</dbReference>
<dbReference type="AlphaFoldDB" id="A0A917J6D1"/>
<dbReference type="CDD" id="cd02966">
    <property type="entry name" value="TlpA_like_family"/>
    <property type="match status" value="1"/>
</dbReference>
<dbReference type="InterPro" id="IPR013740">
    <property type="entry name" value="Redoxin"/>
</dbReference>
<evidence type="ECO:0000313" key="7">
    <source>
        <dbReference type="Proteomes" id="UP000627292"/>
    </source>
</evidence>
<dbReference type="PROSITE" id="PS51352">
    <property type="entry name" value="THIOREDOXIN_2"/>
    <property type="match status" value="1"/>
</dbReference>
<keyword evidence="3" id="KW-1015">Disulfide bond</keyword>
<gene>
    <name evidence="6" type="ORF">GCM10011379_58980</name>
</gene>
<evidence type="ECO:0000256" key="1">
    <source>
        <dbReference type="ARBA" id="ARBA00004196"/>
    </source>
</evidence>
<dbReference type="PANTHER" id="PTHR42852:SF6">
    <property type="entry name" value="THIOL:DISULFIDE INTERCHANGE PROTEIN DSBE"/>
    <property type="match status" value="1"/>
</dbReference>
<organism evidence="6 7">
    <name type="scientific">Filimonas zeae</name>
    <dbReference type="NCBI Taxonomy" id="1737353"/>
    <lineage>
        <taxon>Bacteria</taxon>
        <taxon>Pseudomonadati</taxon>
        <taxon>Bacteroidota</taxon>
        <taxon>Chitinophagia</taxon>
        <taxon>Chitinophagales</taxon>
        <taxon>Chitinophagaceae</taxon>
        <taxon>Filimonas</taxon>
    </lineage>
</organism>
<protein>
    <recommendedName>
        <fullName evidence="5">Thioredoxin domain-containing protein</fullName>
    </recommendedName>
</protein>
<dbReference type="InterPro" id="IPR050553">
    <property type="entry name" value="Thioredoxin_ResA/DsbE_sf"/>
</dbReference>
<keyword evidence="2" id="KW-0201">Cytochrome c-type biogenesis</keyword>
<evidence type="ECO:0000313" key="6">
    <source>
        <dbReference type="EMBL" id="GGH83499.1"/>
    </source>
</evidence>
<dbReference type="InterPro" id="IPR013766">
    <property type="entry name" value="Thioredoxin_domain"/>
</dbReference>
<dbReference type="GO" id="GO:0030313">
    <property type="term" value="C:cell envelope"/>
    <property type="evidence" value="ECO:0007669"/>
    <property type="project" value="UniProtKB-SubCell"/>
</dbReference>
<proteinExistence type="predicted"/>
<dbReference type="PANTHER" id="PTHR42852">
    <property type="entry name" value="THIOL:DISULFIDE INTERCHANGE PROTEIN DSBE"/>
    <property type="match status" value="1"/>
</dbReference>
<evidence type="ECO:0000256" key="4">
    <source>
        <dbReference type="ARBA" id="ARBA00023284"/>
    </source>
</evidence>